<dbReference type="InterPro" id="IPR036237">
    <property type="entry name" value="Xyl_isomerase-like_sf"/>
</dbReference>
<organism evidence="1 2">
    <name type="scientific">Hydrogenophaga laconesensis</name>
    <dbReference type="NCBI Taxonomy" id="1805971"/>
    <lineage>
        <taxon>Bacteria</taxon>
        <taxon>Pseudomonadati</taxon>
        <taxon>Pseudomonadota</taxon>
        <taxon>Betaproteobacteria</taxon>
        <taxon>Burkholderiales</taxon>
        <taxon>Comamonadaceae</taxon>
        <taxon>Hydrogenophaga</taxon>
    </lineage>
</organism>
<evidence type="ECO:0000313" key="1">
    <source>
        <dbReference type="EMBL" id="MDR7092805.1"/>
    </source>
</evidence>
<gene>
    <name evidence="1" type="ORF">J2X09_000528</name>
</gene>
<keyword evidence="2" id="KW-1185">Reference proteome</keyword>
<dbReference type="SUPFAM" id="SSF51658">
    <property type="entry name" value="Xylose isomerase-like"/>
    <property type="match status" value="1"/>
</dbReference>
<protein>
    <submittedName>
        <fullName evidence="1">Uncharacterized protein (UPF0276 family)</fullName>
    </submittedName>
</protein>
<dbReference type="InterPro" id="IPR007801">
    <property type="entry name" value="MbnB/TglH/ChrH"/>
</dbReference>
<evidence type="ECO:0000313" key="2">
    <source>
        <dbReference type="Proteomes" id="UP001265550"/>
    </source>
</evidence>
<dbReference type="Pfam" id="PF05114">
    <property type="entry name" value="MbnB_TglH_ChrH"/>
    <property type="match status" value="1"/>
</dbReference>
<name>A0ABU1V5U1_9BURK</name>
<dbReference type="EMBL" id="JAVDWE010000001">
    <property type="protein sequence ID" value="MDR7092805.1"/>
    <property type="molecule type" value="Genomic_DNA"/>
</dbReference>
<dbReference type="NCBIfam" id="NF003818">
    <property type="entry name" value="PRK05409.1"/>
    <property type="match status" value="1"/>
</dbReference>
<sequence>MDVSAGLGLKPEHAEAACRARAAGLWFEVHAENHLVDGGPRLAWLEAVRAHHPVALHGVSLSLVGHEPPDGAHLARLAALVRRLQPVIVSEHLAWSRLGAHYAPDLLPFLRTHEALRHTAANIDRVQNALGRRIAIENPSHYLHLQGHDWDEPDFLQELVRRTGCGLLVDVNNVFVSAHNVGTDALDMLDRMPADAVMEIHLAGHHEDPALGDGLLIDGHDAPVAEAVWRLYERLIERIGPRPTLIERDSNVPAFDVLMAERNRAHALLARCAEVPA</sequence>
<dbReference type="PANTHER" id="PTHR42194:SF1">
    <property type="entry name" value="UPF0276 PROTEIN HI_1600"/>
    <property type="match status" value="1"/>
</dbReference>
<accession>A0ABU1V5U1</accession>
<reference evidence="1 2" key="1">
    <citation type="submission" date="2023-07" db="EMBL/GenBank/DDBJ databases">
        <title>Sorghum-associated microbial communities from plants grown in Nebraska, USA.</title>
        <authorList>
            <person name="Schachtman D."/>
        </authorList>
    </citation>
    <scope>NUCLEOTIDE SEQUENCE [LARGE SCALE GENOMIC DNA]</scope>
    <source>
        <strain evidence="1 2">BE240</strain>
    </source>
</reference>
<proteinExistence type="predicted"/>
<dbReference type="RefSeq" id="WP_204731800.1">
    <property type="nucleotide sequence ID" value="NZ_JAVDWE010000001.1"/>
</dbReference>
<dbReference type="Proteomes" id="UP001265550">
    <property type="component" value="Unassembled WGS sequence"/>
</dbReference>
<comment type="caution">
    <text evidence="1">The sequence shown here is derived from an EMBL/GenBank/DDBJ whole genome shotgun (WGS) entry which is preliminary data.</text>
</comment>
<dbReference type="Gene3D" id="3.20.20.150">
    <property type="entry name" value="Divalent-metal-dependent TIM barrel enzymes"/>
    <property type="match status" value="1"/>
</dbReference>
<dbReference type="PANTHER" id="PTHR42194">
    <property type="entry name" value="UPF0276 PROTEIN HI_1600"/>
    <property type="match status" value="1"/>
</dbReference>